<dbReference type="AlphaFoldDB" id="A0A5J4G3E2"/>
<dbReference type="EMBL" id="BKCF01000007">
    <property type="protein sequence ID" value="GEQ87305.1"/>
    <property type="molecule type" value="Genomic_DNA"/>
</dbReference>
<name>A0A5J4G3E2_9FLAO</name>
<dbReference type="RefSeq" id="WP_151895223.1">
    <property type="nucleotide sequence ID" value="NZ_BKCF01000007.1"/>
</dbReference>
<reference evidence="1 2" key="1">
    <citation type="submission" date="2019-08" db="EMBL/GenBank/DDBJ databases">
        <title>Ulvibacter marinistellae sp. nov., isolated from a starfish, Patiria pectinifera.</title>
        <authorList>
            <person name="Kawano K."/>
            <person name="Ushijima N."/>
            <person name="Kihara M."/>
            <person name="Itoh H."/>
        </authorList>
    </citation>
    <scope>NUCLEOTIDE SEQUENCE [LARGE SCALE GENOMIC DNA]</scope>
    <source>
        <strain evidence="1 2">KK4</strain>
    </source>
</reference>
<proteinExistence type="predicted"/>
<evidence type="ECO:0000313" key="1">
    <source>
        <dbReference type="EMBL" id="GEQ87305.1"/>
    </source>
</evidence>
<organism evidence="1 2">
    <name type="scientific">Patiriisocius marinistellae</name>
    <dbReference type="NCBI Taxonomy" id="2494560"/>
    <lineage>
        <taxon>Bacteria</taxon>
        <taxon>Pseudomonadati</taxon>
        <taxon>Bacteroidota</taxon>
        <taxon>Flavobacteriia</taxon>
        <taxon>Flavobacteriales</taxon>
        <taxon>Flavobacteriaceae</taxon>
        <taxon>Patiriisocius</taxon>
    </lineage>
</organism>
<sequence length="113" mass="12201">MRNSESGIHKIKGSYSISLTSGRSAEDHTLDVEFDINDSNTLSPIYTPDNGGGSNNGRGNIDCGNLVYNGPTEGQIIQFCQTAQLYECLGQTTELEYVCDAIESYGASCPYCD</sequence>
<gene>
    <name evidence="1" type="ORF">ULMS_28130</name>
</gene>
<protein>
    <submittedName>
        <fullName evidence="1">Uncharacterized protein</fullName>
    </submittedName>
</protein>
<comment type="caution">
    <text evidence="1">The sequence shown here is derived from an EMBL/GenBank/DDBJ whole genome shotgun (WGS) entry which is preliminary data.</text>
</comment>
<evidence type="ECO:0000313" key="2">
    <source>
        <dbReference type="Proteomes" id="UP000326994"/>
    </source>
</evidence>
<keyword evidence="2" id="KW-1185">Reference proteome</keyword>
<accession>A0A5J4G3E2</accession>
<dbReference type="Proteomes" id="UP000326994">
    <property type="component" value="Unassembled WGS sequence"/>
</dbReference>